<dbReference type="InterPro" id="IPR014719">
    <property type="entry name" value="Ribosomal_bL12_C/ClpS-like"/>
</dbReference>
<evidence type="ECO:0000256" key="1">
    <source>
        <dbReference type="SAM" id="MobiDB-lite"/>
    </source>
</evidence>
<protein>
    <submittedName>
        <fullName evidence="3">50S ribosomal protein L7/L12</fullName>
    </submittedName>
</protein>
<dbReference type="GO" id="GO:0005840">
    <property type="term" value="C:ribosome"/>
    <property type="evidence" value="ECO:0007669"/>
    <property type="project" value="UniProtKB-KW"/>
</dbReference>
<evidence type="ECO:0000256" key="2">
    <source>
        <dbReference type="SAM" id="Phobius"/>
    </source>
</evidence>
<comment type="caution">
    <text evidence="3">The sequence shown here is derived from an EMBL/GenBank/DDBJ whole genome shotgun (WGS) entry which is preliminary data.</text>
</comment>
<organism evidence="3 4">
    <name type="scientific">Acinetobacter bereziniae</name>
    <name type="common">Acinetobacter genomosp. 10</name>
    <dbReference type="NCBI Taxonomy" id="106648"/>
    <lineage>
        <taxon>Bacteria</taxon>
        <taxon>Pseudomonadati</taxon>
        <taxon>Pseudomonadota</taxon>
        <taxon>Gammaproteobacteria</taxon>
        <taxon>Moraxellales</taxon>
        <taxon>Moraxellaceae</taxon>
        <taxon>Acinetobacter</taxon>
    </lineage>
</organism>
<feature type="region of interest" description="Disordered" evidence="1">
    <location>
        <begin position="189"/>
        <end position="220"/>
    </location>
</feature>
<dbReference type="AlphaFoldDB" id="A0A833PDY3"/>
<evidence type="ECO:0000313" key="3">
    <source>
        <dbReference type="EMBL" id="KAF1026696.1"/>
    </source>
</evidence>
<accession>A0A833PDY3</accession>
<dbReference type="Proteomes" id="UP000490535">
    <property type="component" value="Unassembled WGS sequence"/>
</dbReference>
<evidence type="ECO:0000313" key="4">
    <source>
        <dbReference type="Proteomes" id="UP000490535"/>
    </source>
</evidence>
<dbReference type="EMBL" id="WNDP01000019">
    <property type="protein sequence ID" value="KAF1026696.1"/>
    <property type="molecule type" value="Genomic_DNA"/>
</dbReference>
<name>A0A833PDY3_ACIBZ</name>
<keyword evidence="3" id="KW-0689">Ribosomal protein</keyword>
<keyword evidence="3" id="KW-0687">Ribonucleoprotein</keyword>
<sequence length="248" mass="28785">MTHFNHHQLQEIRLLLQQNRKVEAVKYVKDHSNLGLKESKDFVDQFENQAQFFSSEYAHQNTDDLNTPRPIQHYEILSLIHQGRKIEAIKLVMDQSHLGLKDTKDFVEELAENPDSNILDFESDQDFYQRSHPQYKSIQTNYSTGEIFILYHDGRKEPINENHPDWDNIMNQFAGGESYHSATDYLSAMQTRTQQKSSASTDQPHTRPVASESPTVGIEDQSKKKRSPLFIIIVLIIIALLLYLLSNR</sequence>
<feature type="transmembrane region" description="Helical" evidence="2">
    <location>
        <begin position="229"/>
        <end position="246"/>
    </location>
</feature>
<keyword evidence="2" id="KW-0472">Membrane</keyword>
<reference evidence="4" key="1">
    <citation type="journal article" date="2020" name="MBio">
        <title>Horizontal gene transfer to a defensive symbiont with a reduced genome amongst a multipartite beetle microbiome.</title>
        <authorList>
            <person name="Waterworth S.C."/>
            <person name="Florez L.V."/>
            <person name="Rees E.R."/>
            <person name="Hertweck C."/>
            <person name="Kaltenpoth M."/>
            <person name="Kwan J.C."/>
        </authorList>
    </citation>
    <scope>NUCLEOTIDE SEQUENCE [LARGE SCALE GENOMIC DNA]</scope>
</reference>
<gene>
    <name evidence="3" type="primary">rplL_1</name>
    <name evidence="3" type="ORF">GAK29_01115</name>
</gene>
<keyword evidence="2" id="KW-1133">Transmembrane helix</keyword>
<dbReference type="Gene3D" id="3.30.1390.10">
    <property type="match status" value="2"/>
</dbReference>
<proteinExistence type="predicted"/>
<feature type="compositionally biased region" description="Polar residues" evidence="1">
    <location>
        <begin position="189"/>
        <end position="203"/>
    </location>
</feature>
<keyword evidence="2" id="KW-0812">Transmembrane</keyword>